<dbReference type="EMBL" id="SHNO01000001">
    <property type="protein sequence ID" value="MCX2976787.1"/>
    <property type="molecule type" value="Genomic_DNA"/>
</dbReference>
<dbReference type="PANTHER" id="PTHR19353">
    <property type="entry name" value="FATTY ACID DESATURASE 2"/>
    <property type="match status" value="1"/>
</dbReference>
<feature type="transmembrane region" description="Helical" evidence="1">
    <location>
        <begin position="182"/>
        <end position="211"/>
    </location>
</feature>
<feature type="transmembrane region" description="Helical" evidence="1">
    <location>
        <begin position="21"/>
        <end position="42"/>
    </location>
</feature>
<evidence type="ECO:0000313" key="4">
    <source>
        <dbReference type="Proteomes" id="UP001143304"/>
    </source>
</evidence>
<accession>A0ABT3T5N0</accession>
<feature type="domain" description="Fatty acid desaturase" evidence="2">
    <location>
        <begin position="46"/>
        <end position="278"/>
    </location>
</feature>
<dbReference type="PANTHER" id="PTHR19353:SF19">
    <property type="entry name" value="DELTA(5) FATTY ACID DESATURASE C-RELATED"/>
    <property type="match status" value="1"/>
</dbReference>
<name>A0ABT3T5N0_9GAMM</name>
<keyword evidence="1" id="KW-0472">Membrane</keyword>
<keyword evidence="4" id="KW-1185">Reference proteome</keyword>
<dbReference type="InterPro" id="IPR012171">
    <property type="entry name" value="Fatty_acid_desaturase"/>
</dbReference>
<evidence type="ECO:0000256" key="1">
    <source>
        <dbReference type="SAM" id="Phobius"/>
    </source>
</evidence>
<organism evidence="3 4">
    <name type="scientific">Candidatus Marimicrobium litorale</name>
    <dbReference type="NCBI Taxonomy" id="2518991"/>
    <lineage>
        <taxon>Bacteria</taxon>
        <taxon>Pseudomonadati</taxon>
        <taxon>Pseudomonadota</taxon>
        <taxon>Gammaproteobacteria</taxon>
        <taxon>Cellvibrionales</taxon>
        <taxon>Halieaceae</taxon>
        <taxon>Marimicrobium</taxon>
    </lineage>
</organism>
<comment type="caution">
    <text evidence="3">The sequence shown here is derived from an EMBL/GenBank/DDBJ whole genome shotgun (WGS) entry which is preliminary data.</text>
</comment>
<dbReference type="Pfam" id="PF00487">
    <property type="entry name" value="FA_desaturase"/>
    <property type="match status" value="1"/>
</dbReference>
<evidence type="ECO:0000313" key="3">
    <source>
        <dbReference type="EMBL" id="MCX2976787.1"/>
    </source>
</evidence>
<dbReference type="RefSeq" id="WP_279248528.1">
    <property type="nucleotide sequence ID" value="NZ_SHNO01000001.1"/>
</dbReference>
<evidence type="ECO:0000259" key="2">
    <source>
        <dbReference type="Pfam" id="PF00487"/>
    </source>
</evidence>
<proteinExistence type="predicted"/>
<dbReference type="InterPro" id="IPR005804">
    <property type="entry name" value="FA_desaturase_dom"/>
</dbReference>
<feature type="transmembrane region" description="Helical" evidence="1">
    <location>
        <begin position="48"/>
        <end position="68"/>
    </location>
</feature>
<reference evidence="3" key="1">
    <citation type="submission" date="2019-02" db="EMBL/GenBank/DDBJ databases">
        <authorList>
            <person name="Li S.-H."/>
        </authorList>
    </citation>
    <scope>NUCLEOTIDE SEQUENCE</scope>
    <source>
        <strain evidence="3">IMCC11814</strain>
    </source>
</reference>
<dbReference type="CDD" id="cd03510">
    <property type="entry name" value="Rhizobitoxine-FADS-like"/>
    <property type="match status" value="1"/>
</dbReference>
<protein>
    <submittedName>
        <fullName evidence="3">Fatty acid desaturase</fullName>
    </submittedName>
</protein>
<dbReference type="Proteomes" id="UP001143304">
    <property type="component" value="Unassembled WGS sequence"/>
</dbReference>
<gene>
    <name evidence="3" type="ORF">EYC82_05410</name>
</gene>
<keyword evidence="1" id="KW-1133">Transmembrane helix</keyword>
<keyword evidence="1" id="KW-0812">Transmembrane</keyword>
<sequence>MKVSDYLSRDEVVYLTRRSDWRAGGILLGNWLLIAAIFFVVAMWPNPLVLILAVILLAGRQMGLAVLMHDCGHGTFFNSKPLNDSVGQWLCALPIMNDQPSYARGHLEHHRKAGTQADPDLSNYQAYPISRESLKRKVTRDLTGRTGYRLIVFMTVRLIDAIKGGDLALARSYFKPFLAQVLLFFALSAFGIPWAYLLWVTAYMTFFMLIIRVRQVAEHAAVPDLYNPDTRLNTRSVDAPWWQRLTMVPNGVNYHLEHHFMASVPCYRLRALRELLKSRHALDGVPAFSGYGALLKHVVAA</sequence>